<dbReference type="CDD" id="cd03801">
    <property type="entry name" value="GT4_PimA-like"/>
    <property type="match status" value="1"/>
</dbReference>
<dbReference type="Pfam" id="PF13579">
    <property type="entry name" value="Glyco_trans_4_4"/>
    <property type="match status" value="1"/>
</dbReference>
<keyword evidence="2" id="KW-0328">Glycosyltransferase</keyword>
<evidence type="ECO:0000259" key="5">
    <source>
        <dbReference type="Pfam" id="PF13579"/>
    </source>
</evidence>
<proteinExistence type="predicted"/>
<feature type="domain" description="Glycosyl transferase family 1" evidence="4">
    <location>
        <begin position="192"/>
        <end position="348"/>
    </location>
</feature>
<evidence type="ECO:0000259" key="4">
    <source>
        <dbReference type="Pfam" id="PF00534"/>
    </source>
</evidence>
<dbReference type="PANTHER" id="PTHR12526:SF510">
    <property type="entry name" value="D-INOSITOL 3-PHOSPHATE GLYCOSYLTRANSFERASE"/>
    <property type="match status" value="1"/>
</dbReference>
<evidence type="ECO:0000256" key="3">
    <source>
        <dbReference type="ARBA" id="ARBA00022679"/>
    </source>
</evidence>
<evidence type="ECO:0000256" key="1">
    <source>
        <dbReference type="ARBA" id="ARBA00021292"/>
    </source>
</evidence>
<dbReference type="InterPro" id="IPR028098">
    <property type="entry name" value="Glyco_trans_4-like_N"/>
</dbReference>
<evidence type="ECO:0000313" key="6">
    <source>
        <dbReference type="EMBL" id="WTP89684.1"/>
    </source>
</evidence>
<dbReference type="EMBL" id="CP108140">
    <property type="protein sequence ID" value="WTP89684.1"/>
    <property type="molecule type" value="Genomic_DNA"/>
</dbReference>
<name>A0AAU1I3Y9_9ACTN</name>
<dbReference type="Gene3D" id="3.40.50.2000">
    <property type="entry name" value="Glycogen Phosphorylase B"/>
    <property type="match status" value="2"/>
</dbReference>
<keyword evidence="3" id="KW-0808">Transferase</keyword>
<dbReference type="InterPro" id="IPR001296">
    <property type="entry name" value="Glyco_trans_1"/>
</dbReference>
<dbReference type="SUPFAM" id="SSF53756">
    <property type="entry name" value="UDP-Glycosyltransferase/glycogen phosphorylase"/>
    <property type="match status" value="1"/>
</dbReference>
<evidence type="ECO:0000256" key="2">
    <source>
        <dbReference type="ARBA" id="ARBA00022676"/>
    </source>
</evidence>
<reference evidence="6" key="1">
    <citation type="submission" date="2022-10" db="EMBL/GenBank/DDBJ databases">
        <title>The complete genomes of actinobacterial strains from the NBC collection.</title>
        <authorList>
            <person name="Joergensen T.S."/>
            <person name="Alvarez Arevalo M."/>
            <person name="Sterndorff E.B."/>
            <person name="Faurdal D."/>
            <person name="Vuksanovic O."/>
            <person name="Mourched A.-S."/>
            <person name="Charusanti P."/>
            <person name="Shaw S."/>
            <person name="Blin K."/>
            <person name="Weber T."/>
        </authorList>
    </citation>
    <scope>NUCLEOTIDE SEQUENCE</scope>
    <source>
        <strain evidence="6">NBC 00180</strain>
    </source>
</reference>
<feature type="domain" description="Glycosyltransferase subfamily 4-like N-terminal" evidence="5">
    <location>
        <begin position="27"/>
        <end position="171"/>
    </location>
</feature>
<dbReference type="AlphaFoldDB" id="A0AAU1I3Y9"/>
<sequence length="378" mass="40138">MTPVSSHSPHGQSSLRTVQVLGGGNAGSSAHVRSLASGLVARGVRVTVCAPVEADHLYDFTGAGAEHVHVPRSSDPGSVAALRAACVDADLVHAHGLHASFRAVLALSGRRTPLVVTWHDRAHAEGARAHLLRLLERRVVKAASVVLGTTSALVDRARRTGARDARLAAVALPAPSRTVEHDDPDRLRPKVRAELGATGRPLLIAVGSLERHRGYDVLLDASRAWLQLDAVPLVVIAGEGALRAELQGRIEDEGLPVRLIGRRDDVAELLAAADVALLPSSWESRSVLAQEALHARVPLVATDVGGVPELVGEAAELVPYGDPDALADAVVRLLGDPERQEFLRERGARQAATWPTEDETVAQVLSVYDELTQPRPMI</sequence>
<protein>
    <recommendedName>
        <fullName evidence="1">D-inositol 3-phosphate glycosyltransferase</fullName>
    </recommendedName>
</protein>
<dbReference type="GO" id="GO:0016757">
    <property type="term" value="F:glycosyltransferase activity"/>
    <property type="evidence" value="ECO:0007669"/>
    <property type="project" value="UniProtKB-KW"/>
</dbReference>
<organism evidence="6">
    <name type="scientific">Streptomyces sp. NBC_00180</name>
    <dbReference type="NCBI Taxonomy" id="2903632"/>
    <lineage>
        <taxon>Bacteria</taxon>
        <taxon>Bacillati</taxon>
        <taxon>Actinomycetota</taxon>
        <taxon>Actinomycetes</taxon>
        <taxon>Kitasatosporales</taxon>
        <taxon>Streptomycetaceae</taxon>
        <taxon>Streptomyces</taxon>
    </lineage>
</organism>
<accession>A0AAU1I3Y9</accession>
<gene>
    <name evidence="6" type="ORF">OG477_31925</name>
</gene>
<dbReference type="PANTHER" id="PTHR12526">
    <property type="entry name" value="GLYCOSYLTRANSFERASE"/>
    <property type="match status" value="1"/>
</dbReference>
<dbReference type="Pfam" id="PF00534">
    <property type="entry name" value="Glycos_transf_1"/>
    <property type="match status" value="1"/>
</dbReference>